<keyword evidence="1" id="KW-1133">Transmembrane helix</keyword>
<sequence>MKRFLSILYTLATVLIIVGALFILQAESYGVAILASGVSLNIFYRIFNLNTERIHQLKFSELLKVLGIILMLVACILIFTDYDHKYNMMIFAVVLDVIINYKEISLKTK</sequence>
<evidence type="ECO:0000256" key="1">
    <source>
        <dbReference type="SAM" id="Phobius"/>
    </source>
</evidence>
<dbReference type="AlphaFoldDB" id="A0A2V3ZR82"/>
<accession>A0A2V3ZR82</accession>
<feature type="transmembrane region" description="Helical" evidence="1">
    <location>
        <begin position="30"/>
        <end position="47"/>
    </location>
</feature>
<keyword evidence="1" id="KW-0812">Transmembrane</keyword>
<proteinExistence type="predicted"/>
<protein>
    <submittedName>
        <fullName evidence="2">Uncharacterized protein</fullName>
    </submittedName>
</protein>
<organism evidence="2 3">
    <name type="scientific">Marinifilum breve</name>
    <dbReference type="NCBI Taxonomy" id="2184082"/>
    <lineage>
        <taxon>Bacteria</taxon>
        <taxon>Pseudomonadati</taxon>
        <taxon>Bacteroidota</taxon>
        <taxon>Bacteroidia</taxon>
        <taxon>Marinilabiliales</taxon>
        <taxon>Marinifilaceae</taxon>
    </lineage>
</organism>
<dbReference type="OrthoDB" id="1121013at2"/>
<dbReference type="RefSeq" id="WP_110363955.1">
    <property type="nucleotide sequence ID" value="NZ_QFLI01000016.1"/>
</dbReference>
<feature type="transmembrane region" description="Helical" evidence="1">
    <location>
        <begin position="7"/>
        <end position="24"/>
    </location>
</feature>
<keyword evidence="1" id="KW-0472">Membrane</keyword>
<reference evidence="2 3" key="1">
    <citation type="submission" date="2018-05" db="EMBL/GenBank/DDBJ databases">
        <title>Marinifilum breve JC075T sp. nov., a marine bacterium isolated from Yongle Blue Hole in the South China Sea.</title>
        <authorList>
            <person name="Fu T."/>
        </authorList>
    </citation>
    <scope>NUCLEOTIDE SEQUENCE [LARGE SCALE GENOMIC DNA]</scope>
    <source>
        <strain evidence="2 3">JC075</strain>
    </source>
</reference>
<gene>
    <name evidence="2" type="ORF">DF185_22530</name>
</gene>
<feature type="transmembrane region" description="Helical" evidence="1">
    <location>
        <begin position="59"/>
        <end position="80"/>
    </location>
</feature>
<evidence type="ECO:0000313" key="3">
    <source>
        <dbReference type="Proteomes" id="UP000248079"/>
    </source>
</evidence>
<dbReference type="EMBL" id="QFLI01000016">
    <property type="protein sequence ID" value="PXX95226.1"/>
    <property type="molecule type" value="Genomic_DNA"/>
</dbReference>
<keyword evidence="3" id="KW-1185">Reference proteome</keyword>
<name>A0A2V3ZR82_9BACT</name>
<comment type="caution">
    <text evidence="2">The sequence shown here is derived from an EMBL/GenBank/DDBJ whole genome shotgun (WGS) entry which is preliminary data.</text>
</comment>
<dbReference type="Proteomes" id="UP000248079">
    <property type="component" value="Unassembled WGS sequence"/>
</dbReference>
<evidence type="ECO:0000313" key="2">
    <source>
        <dbReference type="EMBL" id="PXX95226.1"/>
    </source>
</evidence>